<evidence type="ECO:0008006" key="3">
    <source>
        <dbReference type="Google" id="ProtNLM"/>
    </source>
</evidence>
<keyword evidence="2" id="KW-1185">Reference proteome</keyword>
<reference evidence="1" key="1">
    <citation type="submission" date="2021-10" db="EMBL/GenBank/DDBJ databases">
        <authorList>
            <person name="Criscuolo A."/>
        </authorList>
    </citation>
    <scope>NUCLEOTIDE SEQUENCE</scope>
    <source>
        <strain evidence="1">CIP111885</strain>
    </source>
</reference>
<proteinExistence type="predicted"/>
<name>A0A9C7GBJ2_9BACI</name>
<organism evidence="1 2">
    <name type="scientific">Pseudoneobacillus rhizosphaerae</name>
    <dbReference type="NCBI Taxonomy" id="2880968"/>
    <lineage>
        <taxon>Bacteria</taxon>
        <taxon>Bacillati</taxon>
        <taxon>Bacillota</taxon>
        <taxon>Bacilli</taxon>
        <taxon>Bacillales</taxon>
        <taxon>Bacillaceae</taxon>
        <taxon>Pseudoneobacillus</taxon>
    </lineage>
</organism>
<gene>
    <name evidence="1" type="ORF">NEOCIP111885_03206</name>
</gene>
<evidence type="ECO:0000313" key="1">
    <source>
        <dbReference type="EMBL" id="CAG9609464.1"/>
    </source>
</evidence>
<dbReference type="InterPro" id="IPR045707">
    <property type="entry name" value="DUF6063"/>
</dbReference>
<accession>A0A9C7GBJ2</accession>
<comment type="caution">
    <text evidence="1">The sequence shown here is derived from an EMBL/GenBank/DDBJ whole genome shotgun (WGS) entry which is preliminary data.</text>
</comment>
<dbReference type="EMBL" id="CAKJTG010000019">
    <property type="protein sequence ID" value="CAG9609464.1"/>
    <property type="molecule type" value="Genomic_DNA"/>
</dbReference>
<dbReference type="Pfam" id="PF19539">
    <property type="entry name" value="DUF6063"/>
    <property type="match status" value="1"/>
</dbReference>
<dbReference type="RefSeq" id="WP_230497695.1">
    <property type="nucleotide sequence ID" value="NZ_CAKJTG010000019.1"/>
</dbReference>
<sequence length="252" mass="29402">MSISTQQLQDAAKIFFHLLNRKMILTNDPILIPFFEEDGVRDAIKVLAEESRTRLIQTADRIHLLARPEGSIFATSFTQFKKKYSDVENKKYFYMINMLIFVLLAEIDIPSNSNLRWEHAGVSYYLIEKNMTQLIVDWQKENKESDGKFSDSYGLAVNDMAELWSSMAVDSDQEIADDRISATKKTHIGLIHMAMRLLRDEGLVYIIEDEKRVLPKIELYERLEEGYHHQARYEEMRDLVLSTLRTRGEQDA</sequence>
<protein>
    <recommendedName>
        <fullName evidence="3">Non-ribosomal peptide synthetase module</fullName>
    </recommendedName>
</protein>
<evidence type="ECO:0000313" key="2">
    <source>
        <dbReference type="Proteomes" id="UP000789845"/>
    </source>
</evidence>
<dbReference type="Proteomes" id="UP000789845">
    <property type="component" value="Unassembled WGS sequence"/>
</dbReference>
<dbReference type="AlphaFoldDB" id="A0A9C7GBJ2"/>